<dbReference type="PANTHER" id="PTHR30287:SF1">
    <property type="entry name" value="INNER MEMBRANE PROTEIN"/>
    <property type="match status" value="1"/>
</dbReference>
<keyword evidence="3 6" id="KW-0812">Transmembrane</keyword>
<feature type="transmembrane region" description="Helical" evidence="6">
    <location>
        <begin position="276"/>
        <end position="299"/>
    </location>
</feature>
<evidence type="ECO:0000313" key="8">
    <source>
        <dbReference type="EMBL" id="GIJ45863.1"/>
    </source>
</evidence>
<evidence type="ECO:0000256" key="6">
    <source>
        <dbReference type="SAM" id="Phobius"/>
    </source>
</evidence>
<reference evidence="8" key="1">
    <citation type="submission" date="2021-01" db="EMBL/GenBank/DDBJ databases">
        <title>Whole genome shotgun sequence of Virgisporangium aliadipatigenens NBRC 105644.</title>
        <authorList>
            <person name="Komaki H."/>
            <person name="Tamura T."/>
        </authorList>
    </citation>
    <scope>NUCLEOTIDE SEQUENCE</scope>
    <source>
        <strain evidence="8">NBRC 105644</strain>
    </source>
</reference>
<keyword evidence="5 6" id="KW-0472">Membrane</keyword>
<comment type="subcellular location">
    <subcellularLocation>
        <location evidence="1">Cell membrane</location>
        <topology evidence="1">Multi-pass membrane protein</topology>
    </subcellularLocation>
</comment>
<protein>
    <recommendedName>
        <fullName evidence="7">ABC3 transporter permease C-terminal domain-containing protein</fullName>
    </recommendedName>
</protein>
<feature type="transmembrane region" description="Helical" evidence="6">
    <location>
        <begin position="371"/>
        <end position="398"/>
    </location>
</feature>
<evidence type="ECO:0000313" key="9">
    <source>
        <dbReference type="Proteomes" id="UP000619260"/>
    </source>
</evidence>
<comment type="caution">
    <text evidence="8">The sequence shown here is derived from an EMBL/GenBank/DDBJ whole genome shotgun (WGS) entry which is preliminary data.</text>
</comment>
<gene>
    <name evidence="8" type="ORF">Val02_27490</name>
</gene>
<dbReference type="GO" id="GO:0005886">
    <property type="term" value="C:plasma membrane"/>
    <property type="evidence" value="ECO:0007669"/>
    <property type="project" value="UniProtKB-SubCell"/>
</dbReference>
<evidence type="ECO:0000256" key="1">
    <source>
        <dbReference type="ARBA" id="ARBA00004651"/>
    </source>
</evidence>
<name>A0A8J3YLA1_9ACTN</name>
<evidence type="ECO:0000256" key="3">
    <source>
        <dbReference type="ARBA" id="ARBA00022692"/>
    </source>
</evidence>
<feature type="domain" description="ABC3 transporter permease C-terminal" evidence="7">
    <location>
        <begin position="297"/>
        <end position="400"/>
    </location>
</feature>
<sequence length="916" mass="96170">MKIVSNWRSALRIAWRETRRAKGRSALVVALIGLPVLGLSFAAVAYDTFKLRPAEIAERRLGAADALVHWEWEGPVRQAPTEFAGGPVGEALPFAPTAEQLVAALPPGSRVLLDRRGEQTFRTAHGRGTLHARELAYADPMARGILRPLSGRAPASTDEVALTPVARERLGVGLGGTVTLADGSRTWRVVGLVEDPSQLKIAQVIMAPGTYPPPTVKDRSAMYQLHWLVDTPTPLTWSAVRALNAKGIMAISREVLLHPEGPFEGAVEEQRSDDSFSVLTAVGGSLVLEVVLLAGPAFAMGARRRRRDLALVAATGGTPRQLRRIVLADGVLLGAAAAGTGLVIGTIAAWFSTGLLAGLVYSTRPGAFRLYPAALAGLAFVAVASGVLAALVPAWMAGRVPVTAALSGRFAPSRLRHRWTVLGVLMAGGGVALATLGARSENSNATMFGLVLGQLGLVLCTPALVALIARLGSRLWLPVRIALRDAGRNRSATASAISAVLGAVAVSAMIATLVASTDSRSMKSTSPGMLPIGYATALVDTSGSDPDSPIVLPPPEAAPALERALRDSLPAADVVPVRTITCVPAESTKCGVSVDIPQDRRCPYWERTGPLSKAEQKAARRDERCAVEVNSFGNSVYLYNLVIEPELLNRVLKLDRATVEKAVQVLNAGGVLVRDDRYVVDGHVTLRVHGLPDAVPTERGQPEGKPVRVPAMVFPEGAEVPTLVMTPATVTAVGLWSRPNGFVVATTRMPSQAERDRVLDAVARVPGSYRIDVERLPQPERGNPFLLVIAVVAGFIALGAAAIATGLAASESRADLSTLGAVGASPIVRTLLSASRMGLIAGLGSVLGIVAGVAAAIAVINGNNHAYAESWPPQPFVIPIVIPWSNVAISLVAVPAVAIGLAVLFTRARLPIERRQ</sequence>
<feature type="transmembrane region" description="Helical" evidence="6">
    <location>
        <begin position="419"/>
        <end position="438"/>
    </location>
</feature>
<proteinExistence type="predicted"/>
<feature type="transmembrane region" description="Helical" evidence="6">
    <location>
        <begin position="450"/>
        <end position="471"/>
    </location>
</feature>
<dbReference type="EMBL" id="BOPF01000008">
    <property type="protein sequence ID" value="GIJ45863.1"/>
    <property type="molecule type" value="Genomic_DNA"/>
</dbReference>
<evidence type="ECO:0000259" key="7">
    <source>
        <dbReference type="Pfam" id="PF02687"/>
    </source>
</evidence>
<evidence type="ECO:0000256" key="5">
    <source>
        <dbReference type="ARBA" id="ARBA00023136"/>
    </source>
</evidence>
<accession>A0A8J3YLA1</accession>
<evidence type="ECO:0000256" key="2">
    <source>
        <dbReference type="ARBA" id="ARBA00022475"/>
    </source>
</evidence>
<dbReference type="Proteomes" id="UP000619260">
    <property type="component" value="Unassembled WGS sequence"/>
</dbReference>
<keyword evidence="2" id="KW-1003">Cell membrane</keyword>
<feature type="transmembrane region" description="Helical" evidence="6">
    <location>
        <begin position="330"/>
        <end position="351"/>
    </location>
</feature>
<keyword evidence="4 6" id="KW-1133">Transmembrane helix</keyword>
<dbReference type="InterPro" id="IPR003838">
    <property type="entry name" value="ABC3_permease_C"/>
</dbReference>
<evidence type="ECO:0000256" key="4">
    <source>
        <dbReference type="ARBA" id="ARBA00022989"/>
    </source>
</evidence>
<feature type="transmembrane region" description="Helical" evidence="6">
    <location>
        <begin position="880"/>
        <end position="905"/>
    </location>
</feature>
<dbReference type="InterPro" id="IPR038766">
    <property type="entry name" value="Membrane_comp_ABC_pdt"/>
</dbReference>
<dbReference type="PANTHER" id="PTHR30287">
    <property type="entry name" value="MEMBRANE COMPONENT OF PREDICTED ABC SUPERFAMILY METABOLITE UPTAKE TRANSPORTER"/>
    <property type="match status" value="1"/>
</dbReference>
<feature type="transmembrane region" description="Helical" evidence="6">
    <location>
        <begin position="492"/>
        <end position="515"/>
    </location>
</feature>
<dbReference type="AlphaFoldDB" id="A0A8J3YLA1"/>
<keyword evidence="9" id="KW-1185">Reference proteome</keyword>
<feature type="transmembrane region" description="Helical" evidence="6">
    <location>
        <begin position="785"/>
        <end position="809"/>
    </location>
</feature>
<dbReference type="RefSeq" id="WP_203899398.1">
    <property type="nucleotide sequence ID" value="NZ_BOPF01000008.1"/>
</dbReference>
<organism evidence="8 9">
    <name type="scientific">Virgisporangium aliadipatigenens</name>
    <dbReference type="NCBI Taxonomy" id="741659"/>
    <lineage>
        <taxon>Bacteria</taxon>
        <taxon>Bacillati</taxon>
        <taxon>Actinomycetota</taxon>
        <taxon>Actinomycetes</taxon>
        <taxon>Micromonosporales</taxon>
        <taxon>Micromonosporaceae</taxon>
        <taxon>Virgisporangium</taxon>
    </lineage>
</organism>
<feature type="transmembrane region" description="Helical" evidence="6">
    <location>
        <begin position="839"/>
        <end position="860"/>
    </location>
</feature>
<dbReference type="Pfam" id="PF02687">
    <property type="entry name" value="FtsX"/>
    <property type="match status" value="1"/>
</dbReference>